<keyword evidence="2" id="KW-0472">Membrane</keyword>
<keyword evidence="5" id="KW-1185">Reference proteome</keyword>
<dbReference type="OrthoDB" id="9800919at2"/>
<feature type="coiled-coil region" evidence="1">
    <location>
        <begin position="156"/>
        <end position="187"/>
    </location>
</feature>
<evidence type="ECO:0000313" key="5">
    <source>
        <dbReference type="Proteomes" id="UP000181901"/>
    </source>
</evidence>
<evidence type="ECO:0000256" key="2">
    <source>
        <dbReference type="SAM" id="Phobius"/>
    </source>
</evidence>
<gene>
    <name evidence="4" type="ORF">BerOc1_00508</name>
</gene>
<dbReference type="AlphaFoldDB" id="A0A1J5N1N3"/>
<feature type="domain" description="CSD" evidence="3">
    <location>
        <begin position="1"/>
        <end position="63"/>
    </location>
</feature>
<proteinExistence type="predicted"/>
<keyword evidence="2" id="KW-0812">Transmembrane</keyword>
<dbReference type="InterPro" id="IPR002059">
    <property type="entry name" value="CSP_DNA-bd"/>
</dbReference>
<evidence type="ECO:0000259" key="3">
    <source>
        <dbReference type="PROSITE" id="PS51857"/>
    </source>
</evidence>
<dbReference type="RefSeq" id="WP_071544138.1">
    <property type="nucleotide sequence ID" value="NZ_LKAQ01000001.1"/>
</dbReference>
<feature type="transmembrane region" description="Helical" evidence="2">
    <location>
        <begin position="197"/>
        <end position="215"/>
    </location>
</feature>
<evidence type="ECO:0000313" key="4">
    <source>
        <dbReference type="EMBL" id="OIQ52036.1"/>
    </source>
</evidence>
<accession>A0A1J5N1N3</accession>
<dbReference type="InterPro" id="IPR012340">
    <property type="entry name" value="NA-bd_OB-fold"/>
</dbReference>
<evidence type="ECO:0000256" key="1">
    <source>
        <dbReference type="SAM" id="Coils"/>
    </source>
</evidence>
<comment type="caution">
    <text evidence="4">The sequence shown here is derived from an EMBL/GenBank/DDBJ whole genome shotgun (WGS) entry which is preliminary data.</text>
</comment>
<dbReference type="GO" id="GO:0005829">
    <property type="term" value="C:cytosol"/>
    <property type="evidence" value="ECO:0007669"/>
    <property type="project" value="UniProtKB-ARBA"/>
</dbReference>
<dbReference type="EMBL" id="LKAQ01000001">
    <property type="protein sequence ID" value="OIQ52036.1"/>
    <property type="molecule type" value="Genomic_DNA"/>
</dbReference>
<sequence length="216" mass="24951">MEGRIKTFLPSKAYGFIEGDDGKSYFFHMQDFKPATARIEENLFVAFEETATPKGYRAKNVELIGGQIEYQEIFDGFRTSRKGKPNGTDVLFSAMVAVGDKDLDLAKRELAYMANRFGCNAVLNIVYSKETRSRGNYRYSYHNFTGECVVMSQKRFTRNRKQADQKNQEVKELLEKVDANYREYLEEERRKQRMKSLALMVGAAVILAVILIFQLR</sequence>
<keyword evidence="1" id="KW-0175">Coiled coil</keyword>
<dbReference type="Gene3D" id="2.40.50.140">
    <property type="entry name" value="Nucleic acid-binding proteins"/>
    <property type="match status" value="1"/>
</dbReference>
<reference evidence="4 5" key="1">
    <citation type="submission" date="2015-09" db="EMBL/GenBank/DDBJ databases">
        <title>Genome of Desulfovibrio dechloracetivorans BerOc1, a mercury methylating strain isolated from highly hydrocarbons and metals contaminated coastal sediments.</title>
        <authorList>
            <person name="Goni Urriza M."/>
            <person name="Gassie C."/>
            <person name="Bouchez O."/>
            <person name="Klopp C."/>
            <person name="Ranchou-Peyruse A."/>
            <person name="Remy G."/>
        </authorList>
    </citation>
    <scope>NUCLEOTIDE SEQUENCE [LARGE SCALE GENOMIC DNA]</scope>
    <source>
        <strain evidence="4 5">BerOc1</strain>
    </source>
</reference>
<dbReference type="InterPro" id="IPR011129">
    <property type="entry name" value="CSD"/>
</dbReference>
<dbReference type="Proteomes" id="UP000181901">
    <property type="component" value="Unassembled WGS sequence"/>
</dbReference>
<dbReference type="SUPFAM" id="SSF50249">
    <property type="entry name" value="Nucleic acid-binding proteins"/>
    <property type="match status" value="1"/>
</dbReference>
<keyword evidence="2" id="KW-1133">Transmembrane helix</keyword>
<organism evidence="4 5">
    <name type="scientific">Pseudodesulfovibrio hydrargyri</name>
    <dbReference type="NCBI Taxonomy" id="2125990"/>
    <lineage>
        <taxon>Bacteria</taxon>
        <taxon>Pseudomonadati</taxon>
        <taxon>Thermodesulfobacteriota</taxon>
        <taxon>Desulfovibrionia</taxon>
        <taxon>Desulfovibrionales</taxon>
        <taxon>Desulfovibrionaceae</taxon>
    </lineage>
</organism>
<dbReference type="GO" id="GO:0003677">
    <property type="term" value="F:DNA binding"/>
    <property type="evidence" value="ECO:0007669"/>
    <property type="project" value="UniProtKB-KW"/>
</dbReference>
<dbReference type="PROSITE" id="PS51857">
    <property type="entry name" value="CSD_2"/>
    <property type="match status" value="1"/>
</dbReference>
<dbReference type="Pfam" id="PF00313">
    <property type="entry name" value="CSD"/>
    <property type="match status" value="1"/>
</dbReference>
<protein>
    <submittedName>
        <fullName evidence="4">Cold-shock DNA-binding domain protein</fullName>
    </submittedName>
</protein>
<dbReference type="SMART" id="SM00357">
    <property type="entry name" value="CSP"/>
    <property type="match status" value="1"/>
</dbReference>
<name>A0A1J5N1N3_9BACT</name>
<keyword evidence="4" id="KW-0238">DNA-binding</keyword>